<organism evidence="2 5">
    <name type="scientific">Rhizobium fabae</name>
    <dbReference type="NCBI Taxonomy" id="573179"/>
    <lineage>
        <taxon>Bacteria</taxon>
        <taxon>Pseudomonadati</taxon>
        <taxon>Pseudomonadota</taxon>
        <taxon>Alphaproteobacteria</taxon>
        <taxon>Hyphomicrobiales</taxon>
        <taxon>Rhizobiaceae</taxon>
        <taxon>Rhizobium/Agrobacterium group</taxon>
        <taxon>Rhizobium</taxon>
    </lineage>
</organism>
<name>A0A7W6B6A0_9HYPH</name>
<accession>A0A7W6B6A0</accession>
<feature type="signal peptide" evidence="1">
    <location>
        <begin position="1"/>
        <end position="21"/>
    </location>
</feature>
<dbReference type="Proteomes" id="UP000545490">
    <property type="component" value="Unassembled WGS sequence"/>
</dbReference>
<dbReference type="EMBL" id="RJJU01000004">
    <property type="protein sequence ID" value="RUM14396.1"/>
    <property type="molecule type" value="Genomic_DNA"/>
</dbReference>
<evidence type="ECO:0000256" key="1">
    <source>
        <dbReference type="SAM" id="SignalP"/>
    </source>
</evidence>
<feature type="chain" id="PRO_5031087835" evidence="1">
    <location>
        <begin position="22"/>
        <end position="109"/>
    </location>
</feature>
<dbReference type="AlphaFoldDB" id="A0A7W6B6A0"/>
<comment type="caution">
    <text evidence="2">The sequence shown here is derived from an EMBL/GenBank/DDBJ whole genome shotgun (WGS) entry which is preliminary data.</text>
</comment>
<evidence type="ECO:0000313" key="2">
    <source>
        <dbReference type="EMBL" id="MBB3914713.1"/>
    </source>
</evidence>
<protein>
    <submittedName>
        <fullName evidence="2">Dihydroxyacid dehydratase/phosphogluconate dehydratase</fullName>
    </submittedName>
</protein>
<dbReference type="RefSeq" id="WP_126823764.1">
    <property type="nucleotide sequence ID" value="NZ_JACIDG010000004.1"/>
</dbReference>
<evidence type="ECO:0000313" key="3">
    <source>
        <dbReference type="EMBL" id="RUM14396.1"/>
    </source>
</evidence>
<reference evidence="2 5" key="2">
    <citation type="submission" date="2020-08" db="EMBL/GenBank/DDBJ databases">
        <title>Genomic Encyclopedia of Type Strains, Phase IV (KMG-IV): sequencing the most valuable type-strain genomes for metagenomic binning, comparative biology and taxonomic classification.</title>
        <authorList>
            <person name="Goeker M."/>
        </authorList>
    </citation>
    <scope>NUCLEOTIDE SEQUENCE [LARGE SCALE GENOMIC DNA]</scope>
    <source>
        <strain evidence="2 5">DSM 19331</strain>
    </source>
</reference>
<proteinExistence type="predicted"/>
<evidence type="ECO:0000313" key="5">
    <source>
        <dbReference type="Proteomes" id="UP000545490"/>
    </source>
</evidence>
<gene>
    <name evidence="3" type="ORF">EFB14_06555</name>
    <name evidence="2" type="ORF">GGQ65_001995</name>
</gene>
<keyword evidence="1" id="KW-0732">Signal</keyword>
<keyword evidence="4" id="KW-1185">Reference proteome</keyword>
<dbReference type="EMBL" id="JACIDG010000004">
    <property type="protein sequence ID" value="MBB3914713.1"/>
    <property type="molecule type" value="Genomic_DNA"/>
</dbReference>
<evidence type="ECO:0000313" key="4">
    <source>
        <dbReference type="Proteomes" id="UP000272004"/>
    </source>
</evidence>
<dbReference type="Proteomes" id="UP000272004">
    <property type="component" value="Unassembled WGS sequence"/>
</dbReference>
<reference evidence="3 4" key="1">
    <citation type="submission" date="2018-11" db="EMBL/GenBank/DDBJ databases">
        <authorList>
            <person name="Huo Y."/>
        </authorList>
    </citation>
    <scope>NUCLEOTIDE SEQUENCE [LARGE SCALE GENOMIC DNA]</scope>
    <source>
        <strain evidence="3 4">CCBAU 33202</strain>
    </source>
</reference>
<sequence length="109" mass="11989">MNLRILGAFALVLSAASHVEADDRTASAARYFHIFTKSTCGFNMTAESAERAAAALGMSDLHDPLFPAVSAVCTEVKKGNKGKVIEIRIRDSHNVLRKVTLEKAKWWQE</sequence>